<dbReference type="PROSITE" id="PS00561">
    <property type="entry name" value="CBM2_A"/>
    <property type="match status" value="1"/>
</dbReference>
<name>A0A4R6JBN9_9ACTN</name>
<dbReference type="InterPro" id="IPR043595">
    <property type="entry name" value="FaeB/C/D"/>
</dbReference>
<dbReference type="InterPro" id="IPR008965">
    <property type="entry name" value="CBM2/CBM3_carb-bd_dom_sf"/>
</dbReference>
<dbReference type="PANTHER" id="PTHR38050">
    <property type="match status" value="1"/>
</dbReference>
<keyword evidence="6" id="KW-0378">Hydrolase</keyword>
<comment type="similarity">
    <text evidence="2">Belongs to the faeC family.</text>
</comment>
<evidence type="ECO:0000256" key="8">
    <source>
        <dbReference type="ARBA" id="ARBA00023295"/>
    </source>
</evidence>
<feature type="region of interest" description="Disordered" evidence="11">
    <location>
        <begin position="288"/>
        <end position="318"/>
    </location>
</feature>
<evidence type="ECO:0000256" key="9">
    <source>
        <dbReference type="ARBA" id="ARBA00023326"/>
    </source>
</evidence>
<dbReference type="OrthoDB" id="9767239at2"/>
<dbReference type="InterPro" id="IPR018366">
    <property type="entry name" value="CBM2_CS"/>
</dbReference>
<evidence type="ECO:0000256" key="10">
    <source>
        <dbReference type="ARBA" id="ARBA00025250"/>
    </source>
</evidence>
<keyword evidence="4" id="KW-0858">Xylan degradation</keyword>
<dbReference type="ESTHER" id="9actn-a0a4r6jbn9">
    <property type="family name" value="FaeC"/>
</dbReference>
<dbReference type="Pfam" id="PF00326">
    <property type="entry name" value="Peptidase_S9"/>
    <property type="match status" value="1"/>
</dbReference>
<organism evidence="14 15">
    <name type="scientific">Paractinoplanes brasiliensis</name>
    <dbReference type="NCBI Taxonomy" id="52695"/>
    <lineage>
        <taxon>Bacteria</taxon>
        <taxon>Bacillati</taxon>
        <taxon>Actinomycetota</taxon>
        <taxon>Actinomycetes</taxon>
        <taxon>Micromonosporales</taxon>
        <taxon>Micromonosporaceae</taxon>
        <taxon>Paractinoplanes</taxon>
    </lineage>
</organism>
<reference evidence="14 15" key="1">
    <citation type="submission" date="2019-03" db="EMBL/GenBank/DDBJ databases">
        <title>Sequencing the genomes of 1000 actinobacteria strains.</title>
        <authorList>
            <person name="Klenk H.-P."/>
        </authorList>
    </citation>
    <scope>NUCLEOTIDE SEQUENCE [LARGE SCALE GENOMIC DNA]</scope>
    <source>
        <strain evidence="14 15">DSM 43805</strain>
    </source>
</reference>
<evidence type="ECO:0000256" key="3">
    <source>
        <dbReference type="ARBA" id="ARBA00022525"/>
    </source>
</evidence>
<dbReference type="GO" id="GO:0004553">
    <property type="term" value="F:hydrolase activity, hydrolyzing O-glycosyl compounds"/>
    <property type="evidence" value="ECO:0007669"/>
    <property type="project" value="InterPro"/>
</dbReference>
<sequence length="417" mass="42901">MPFRRLAGAAAAALVAVAAALTVTTATPAGAATTAGCGKAPTLTSGTRTINSGGQNRTYILRVPDNYDRNKPYKLIFGFHWLNGSARNVADAGYYGLQGLSGNSAIFVAPQGIDNGWANTGNRDLTLVDNLTTLIQNDLCVDTTQVFATGWSYGGSMSYAVACARPNVFRAVAVISGANLSGCSPGTQPVAYLGIHGTFDSVLNISMGRSIRDTFVRNNGCAAQNPPEPARGSLTHIVTAYSGCRAGYPVVWAAFDGDHTPEPVDGSGTPNGARTWVGGEIWKFFNQFTGTPPTTAPPTTTPPTTTPPTTTPPTTTPPGGCTAVYRITGQWQGGFQGEVTVTAGAAALTGWRVSWTFANGQTITQLWGGRLTTTGASPTVANESWNGNLGAGASTTFGFLGSATGTNTAPAATCTPA</sequence>
<protein>
    <submittedName>
        <fullName evidence="14">Poly(3-hydroxybutyrate) depolymerase</fullName>
    </submittedName>
</protein>
<evidence type="ECO:0000256" key="5">
    <source>
        <dbReference type="ARBA" id="ARBA00022729"/>
    </source>
</evidence>
<dbReference type="SMART" id="SM00637">
    <property type="entry name" value="CBD_II"/>
    <property type="match status" value="1"/>
</dbReference>
<keyword evidence="3" id="KW-0964">Secreted</keyword>
<evidence type="ECO:0000259" key="13">
    <source>
        <dbReference type="PROSITE" id="PS51173"/>
    </source>
</evidence>
<dbReference type="GO" id="GO:0030600">
    <property type="term" value="F:feruloyl esterase activity"/>
    <property type="evidence" value="ECO:0007669"/>
    <property type="project" value="InterPro"/>
</dbReference>
<dbReference type="GO" id="GO:0006508">
    <property type="term" value="P:proteolysis"/>
    <property type="evidence" value="ECO:0007669"/>
    <property type="project" value="InterPro"/>
</dbReference>
<evidence type="ECO:0000256" key="7">
    <source>
        <dbReference type="ARBA" id="ARBA00023277"/>
    </source>
</evidence>
<comment type="function">
    <text evidence="10">Involved in degradation of plant cell walls. Hydrolyzes the feruloyl-arabinose ester bond in arabinoxylans, and the feruloyl-galactose ester bond in pectin. Active against paranitrophenyl-acetate, methyl ferulate and wheat arabinoxylan.</text>
</comment>
<dbReference type="GO" id="GO:0008236">
    <property type="term" value="F:serine-type peptidase activity"/>
    <property type="evidence" value="ECO:0007669"/>
    <property type="project" value="InterPro"/>
</dbReference>
<feature type="signal peptide" evidence="12">
    <location>
        <begin position="1"/>
        <end position="31"/>
    </location>
</feature>
<evidence type="ECO:0000313" key="14">
    <source>
        <dbReference type="EMBL" id="TDO33170.1"/>
    </source>
</evidence>
<keyword evidence="15" id="KW-1185">Reference proteome</keyword>
<dbReference type="InterPro" id="IPR001919">
    <property type="entry name" value="CBD2"/>
</dbReference>
<proteinExistence type="inferred from homology"/>
<evidence type="ECO:0000256" key="6">
    <source>
        <dbReference type="ARBA" id="ARBA00022801"/>
    </source>
</evidence>
<keyword evidence="5 12" id="KW-0732">Signal</keyword>
<comment type="caution">
    <text evidence="14">The sequence shown here is derived from an EMBL/GenBank/DDBJ whole genome shotgun (WGS) entry which is preliminary data.</text>
</comment>
<dbReference type="RefSeq" id="WP_133879048.1">
    <property type="nucleotide sequence ID" value="NZ_BOMD01000143.1"/>
</dbReference>
<feature type="chain" id="PRO_5020423598" evidence="12">
    <location>
        <begin position="32"/>
        <end position="417"/>
    </location>
</feature>
<evidence type="ECO:0000256" key="12">
    <source>
        <dbReference type="SAM" id="SignalP"/>
    </source>
</evidence>
<dbReference type="GO" id="GO:0045493">
    <property type="term" value="P:xylan catabolic process"/>
    <property type="evidence" value="ECO:0007669"/>
    <property type="project" value="UniProtKB-KW"/>
</dbReference>
<dbReference type="Pfam" id="PF00553">
    <property type="entry name" value="CBM_2"/>
    <property type="match status" value="1"/>
</dbReference>
<feature type="compositionally biased region" description="Pro residues" evidence="11">
    <location>
        <begin position="294"/>
        <end position="316"/>
    </location>
</feature>
<evidence type="ECO:0000313" key="15">
    <source>
        <dbReference type="Proteomes" id="UP000294901"/>
    </source>
</evidence>
<dbReference type="Gene3D" id="3.40.50.1820">
    <property type="entry name" value="alpha/beta hydrolase"/>
    <property type="match status" value="1"/>
</dbReference>
<dbReference type="GO" id="GO:0030247">
    <property type="term" value="F:polysaccharide binding"/>
    <property type="evidence" value="ECO:0007669"/>
    <property type="project" value="UniProtKB-UniRule"/>
</dbReference>
<keyword evidence="9" id="KW-0624">Polysaccharide degradation</keyword>
<evidence type="ECO:0000256" key="4">
    <source>
        <dbReference type="ARBA" id="ARBA00022651"/>
    </source>
</evidence>
<dbReference type="Gene3D" id="2.60.40.290">
    <property type="match status" value="1"/>
</dbReference>
<dbReference type="PANTHER" id="PTHR38050:SF1">
    <property type="entry name" value="FERULOYL ESTERASE C"/>
    <property type="match status" value="1"/>
</dbReference>
<keyword evidence="7" id="KW-0119">Carbohydrate metabolism</keyword>
<comment type="subcellular location">
    <subcellularLocation>
        <location evidence="1">Secreted</location>
    </subcellularLocation>
</comment>
<evidence type="ECO:0000256" key="11">
    <source>
        <dbReference type="SAM" id="MobiDB-lite"/>
    </source>
</evidence>
<evidence type="ECO:0000256" key="1">
    <source>
        <dbReference type="ARBA" id="ARBA00004613"/>
    </source>
</evidence>
<dbReference type="Proteomes" id="UP000294901">
    <property type="component" value="Unassembled WGS sequence"/>
</dbReference>
<dbReference type="EMBL" id="SNWR01000002">
    <property type="protein sequence ID" value="TDO33170.1"/>
    <property type="molecule type" value="Genomic_DNA"/>
</dbReference>
<dbReference type="SUPFAM" id="SSF53474">
    <property type="entry name" value="alpha/beta-Hydrolases"/>
    <property type="match status" value="1"/>
</dbReference>
<keyword evidence="8" id="KW-0326">Glycosidase</keyword>
<dbReference type="AlphaFoldDB" id="A0A4R6JBN9"/>
<dbReference type="GO" id="GO:0005576">
    <property type="term" value="C:extracellular region"/>
    <property type="evidence" value="ECO:0007669"/>
    <property type="project" value="UniProtKB-SubCell"/>
</dbReference>
<gene>
    <name evidence="14" type="ORF">C8E87_8657</name>
</gene>
<dbReference type="SUPFAM" id="SSF49384">
    <property type="entry name" value="Carbohydrate-binding domain"/>
    <property type="match status" value="1"/>
</dbReference>
<accession>A0A4R6JBN9</accession>
<evidence type="ECO:0000256" key="2">
    <source>
        <dbReference type="ARBA" id="ARBA00010278"/>
    </source>
</evidence>
<feature type="domain" description="CBM2" evidence="13">
    <location>
        <begin position="314"/>
        <end position="417"/>
    </location>
</feature>
<dbReference type="PROSITE" id="PS51173">
    <property type="entry name" value="CBM2"/>
    <property type="match status" value="1"/>
</dbReference>
<dbReference type="InterPro" id="IPR001375">
    <property type="entry name" value="Peptidase_S9_cat"/>
</dbReference>
<dbReference type="InterPro" id="IPR029058">
    <property type="entry name" value="AB_hydrolase_fold"/>
</dbReference>
<dbReference type="InterPro" id="IPR012291">
    <property type="entry name" value="CBM2_carb-bd_dom_sf"/>
</dbReference>